<gene>
    <name evidence="2" type="ORF">C8R41DRAFT_870722</name>
</gene>
<reference evidence="2" key="1">
    <citation type="submission" date="2022-08" db="EMBL/GenBank/DDBJ databases">
        <title>A Global Phylogenomic Analysis of the Shiitake Genus Lentinula.</title>
        <authorList>
            <consortium name="DOE Joint Genome Institute"/>
            <person name="Sierra-Patev S."/>
            <person name="Min B."/>
            <person name="Naranjo-Ortiz M."/>
            <person name="Looney B."/>
            <person name="Konkel Z."/>
            <person name="Slot J.C."/>
            <person name="Sakamoto Y."/>
            <person name="Steenwyk J.L."/>
            <person name="Rokas A."/>
            <person name="Carro J."/>
            <person name="Camarero S."/>
            <person name="Ferreira P."/>
            <person name="Molpeceres G."/>
            <person name="Ruiz-Duenas F.J."/>
            <person name="Serrano A."/>
            <person name="Henrissat B."/>
            <person name="Drula E."/>
            <person name="Hughes K.W."/>
            <person name="Mata J.L."/>
            <person name="Ishikawa N.K."/>
            <person name="Vargas-Isla R."/>
            <person name="Ushijima S."/>
            <person name="Smith C.A."/>
            <person name="Ahrendt S."/>
            <person name="Andreopoulos W."/>
            <person name="He G."/>
            <person name="Labutti K."/>
            <person name="Lipzen A."/>
            <person name="Ng V."/>
            <person name="Riley R."/>
            <person name="Sandor L."/>
            <person name="Barry K."/>
            <person name="Martinez A.T."/>
            <person name="Xiao Y."/>
            <person name="Gibbons J.G."/>
            <person name="Terashima K."/>
            <person name="Grigoriev I.V."/>
            <person name="Hibbett D.S."/>
        </authorList>
    </citation>
    <scope>NUCLEOTIDE SEQUENCE</scope>
    <source>
        <strain evidence="2">RHP3577 ss4</strain>
    </source>
</reference>
<organism evidence="2 3">
    <name type="scientific">Lentinula lateritia</name>
    <dbReference type="NCBI Taxonomy" id="40482"/>
    <lineage>
        <taxon>Eukaryota</taxon>
        <taxon>Fungi</taxon>
        <taxon>Dikarya</taxon>
        <taxon>Basidiomycota</taxon>
        <taxon>Agaricomycotina</taxon>
        <taxon>Agaricomycetes</taxon>
        <taxon>Agaricomycetidae</taxon>
        <taxon>Agaricales</taxon>
        <taxon>Marasmiineae</taxon>
        <taxon>Omphalotaceae</taxon>
        <taxon>Lentinula</taxon>
    </lineage>
</organism>
<evidence type="ECO:0000313" key="3">
    <source>
        <dbReference type="Proteomes" id="UP001150217"/>
    </source>
</evidence>
<feature type="chain" id="PRO_5046025583" evidence="1">
    <location>
        <begin position="23"/>
        <end position="120"/>
    </location>
</feature>
<evidence type="ECO:0000256" key="1">
    <source>
        <dbReference type="SAM" id="SignalP"/>
    </source>
</evidence>
<accession>A0ABQ8V2R8</accession>
<feature type="signal peptide" evidence="1">
    <location>
        <begin position="1"/>
        <end position="22"/>
    </location>
</feature>
<dbReference type="Proteomes" id="UP001150217">
    <property type="component" value="Unassembled WGS sequence"/>
</dbReference>
<keyword evidence="3" id="KW-1185">Reference proteome</keyword>
<comment type="caution">
    <text evidence="2">The sequence shown here is derived from an EMBL/GenBank/DDBJ whole genome shotgun (WGS) entry which is preliminary data.</text>
</comment>
<protein>
    <submittedName>
        <fullName evidence="2">Uncharacterized protein</fullName>
    </submittedName>
</protein>
<dbReference type="EMBL" id="JANVFT010000090">
    <property type="protein sequence ID" value="KAJ4470752.1"/>
    <property type="molecule type" value="Genomic_DNA"/>
</dbReference>
<proteinExistence type="predicted"/>
<keyword evidence="1" id="KW-0732">Signal</keyword>
<name>A0ABQ8V2R8_9AGAR</name>
<sequence>MRPTSPILFVSILLTIESLVGAAAPKQKIVINYDVRAYSNMDCINGYLGQFSGTATAGGFYYYDFPNSNCAVVYAVPTGCSLSVISLEDRDGTGHMTGPFSTGTKPRKVALPFDTVELHC</sequence>
<evidence type="ECO:0000313" key="2">
    <source>
        <dbReference type="EMBL" id="KAJ4470752.1"/>
    </source>
</evidence>